<reference evidence="1 2" key="1">
    <citation type="journal article" date="2021" name="Hortic Res">
        <title>High-quality reference genome and annotation aids understanding of berry development for evergreen blueberry (Vaccinium darrowii).</title>
        <authorList>
            <person name="Yu J."/>
            <person name="Hulse-Kemp A.M."/>
            <person name="Babiker E."/>
            <person name="Staton M."/>
        </authorList>
    </citation>
    <scope>NUCLEOTIDE SEQUENCE [LARGE SCALE GENOMIC DNA]</scope>
    <source>
        <strain evidence="2">cv. NJ 8807/NJ 8810</strain>
        <tissue evidence="1">Young leaf</tissue>
    </source>
</reference>
<proteinExistence type="predicted"/>
<sequence length="560" mass="64321">MSSTLVLSTENNAPVRPVTQRPPAVFHPSIWGDHFLAYASDDMEVDINKEPNHEQLKEKVRKDLVEAKGELSQQLDLIDAIQRLGVAYHFETEIELRLHHIYETYGDKNDEDLYTMSLKFRLLRQQGYPVSCDIFNKLKDDEGKFQESLIGDVRGLLSLYEGTHLRVHGEDILDEALEFTTTQLNSALPNLTNNPIAAQVVHALNENQPIHMGLTRLESRHFLSLYEKDDSHNKVLLDFAKLDFNLLQKSHQRELSEITRWWKDFDVTTKLPFARDRVVELYFWILEMFFEPQYFLAIRILTKVISLISVIDDVYDASNATIEELVLFNDAIQRWEVSALNQLPDYMKHVYQKLLDTYNTFDDEMAKQGRSYRVEYAKLAMKNLVRGYLAEAKWYHEGYVPSVEEYMAVGELTSGVQALSTSSFVGMGDLVTKEAFDWVFSNPLIVQASSAIGRLMDDVAGHEFEQERGHGASAVECYMKQYGATREEAVLEFHKRVTKSWKDINSECLCPTAVPMPLLVRVLNLARTFHVVYKDGDIYTNSGTKFKEFVTSVLVDSVPI</sequence>
<dbReference type="Proteomes" id="UP000828048">
    <property type="component" value="Chromosome 4"/>
</dbReference>
<accession>A0ACB7Z4B8</accession>
<keyword evidence="2" id="KW-1185">Reference proteome</keyword>
<organism evidence="1 2">
    <name type="scientific">Vaccinium darrowii</name>
    <dbReference type="NCBI Taxonomy" id="229202"/>
    <lineage>
        <taxon>Eukaryota</taxon>
        <taxon>Viridiplantae</taxon>
        <taxon>Streptophyta</taxon>
        <taxon>Embryophyta</taxon>
        <taxon>Tracheophyta</taxon>
        <taxon>Spermatophyta</taxon>
        <taxon>Magnoliopsida</taxon>
        <taxon>eudicotyledons</taxon>
        <taxon>Gunneridae</taxon>
        <taxon>Pentapetalae</taxon>
        <taxon>asterids</taxon>
        <taxon>Ericales</taxon>
        <taxon>Ericaceae</taxon>
        <taxon>Vaccinioideae</taxon>
        <taxon>Vaccinieae</taxon>
        <taxon>Vaccinium</taxon>
    </lineage>
</organism>
<comment type="caution">
    <text evidence="1">The sequence shown here is derived from an EMBL/GenBank/DDBJ whole genome shotgun (WGS) entry which is preliminary data.</text>
</comment>
<name>A0ACB7Z4B8_9ERIC</name>
<protein>
    <submittedName>
        <fullName evidence="1">Uncharacterized protein</fullName>
    </submittedName>
</protein>
<dbReference type="EMBL" id="CM037154">
    <property type="protein sequence ID" value="KAH7860207.1"/>
    <property type="molecule type" value="Genomic_DNA"/>
</dbReference>
<evidence type="ECO:0000313" key="1">
    <source>
        <dbReference type="EMBL" id="KAH7860207.1"/>
    </source>
</evidence>
<gene>
    <name evidence="1" type="ORF">Vadar_010643</name>
</gene>
<evidence type="ECO:0000313" key="2">
    <source>
        <dbReference type="Proteomes" id="UP000828048"/>
    </source>
</evidence>